<keyword evidence="2" id="KW-1185">Reference proteome</keyword>
<protein>
    <submittedName>
        <fullName evidence="1">Uncharacterized protein</fullName>
    </submittedName>
</protein>
<reference evidence="1" key="2">
    <citation type="journal article" date="2022" name="New Phytol.">
        <title>Evolutionary transition to the ectomycorrhizal habit in the genomes of a hyperdiverse lineage of mushroom-forming fungi.</title>
        <authorList>
            <person name="Looney B."/>
            <person name="Miyauchi S."/>
            <person name="Morin E."/>
            <person name="Drula E."/>
            <person name="Courty P.E."/>
            <person name="Kohler A."/>
            <person name="Kuo A."/>
            <person name="LaButti K."/>
            <person name="Pangilinan J."/>
            <person name="Lipzen A."/>
            <person name="Riley R."/>
            <person name="Andreopoulos W."/>
            <person name="He G."/>
            <person name="Johnson J."/>
            <person name="Nolan M."/>
            <person name="Tritt A."/>
            <person name="Barry K.W."/>
            <person name="Grigoriev I.V."/>
            <person name="Nagy L.G."/>
            <person name="Hibbett D."/>
            <person name="Henrissat B."/>
            <person name="Matheny P.B."/>
            <person name="Labbe J."/>
            <person name="Martin F.M."/>
        </authorList>
    </citation>
    <scope>NUCLEOTIDE SEQUENCE</scope>
    <source>
        <strain evidence="1">FP105234-sp</strain>
    </source>
</reference>
<dbReference type="Proteomes" id="UP000814033">
    <property type="component" value="Unassembled WGS sequence"/>
</dbReference>
<gene>
    <name evidence="1" type="ORF">FA95DRAFT_1556343</name>
</gene>
<organism evidence="1 2">
    <name type="scientific">Auriscalpium vulgare</name>
    <dbReference type="NCBI Taxonomy" id="40419"/>
    <lineage>
        <taxon>Eukaryota</taxon>
        <taxon>Fungi</taxon>
        <taxon>Dikarya</taxon>
        <taxon>Basidiomycota</taxon>
        <taxon>Agaricomycotina</taxon>
        <taxon>Agaricomycetes</taxon>
        <taxon>Russulales</taxon>
        <taxon>Auriscalpiaceae</taxon>
        <taxon>Auriscalpium</taxon>
    </lineage>
</organism>
<proteinExistence type="predicted"/>
<comment type="caution">
    <text evidence="1">The sequence shown here is derived from an EMBL/GenBank/DDBJ whole genome shotgun (WGS) entry which is preliminary data.</text>
</comment>
<reference evidence="1" key="1">
    <citation type="submission" date="2021-02" db="EMBL/GenBank/DDBJ databases">
        <authorList>
            <consortium name="DOE Joint Genome Institute"/>
            <person name="Ahrendt S."/>
            <person name="Looney B.P."/>
            <person name="Miyauchi S."/>
            <person name="Morin E."/>
            <person name="Drula E."/>
            <person name="Courty P.E."/>
            <person name="Chicoki N."/>
            <person name="Fauchery L."/>
            <person name="Kohler A."/>
            <person name="Kuo A."/>
            <person name="Labutti K."/>
            <person name="Pangilinan J."/>
            <person name="Lipzen A."/>
            <person name="Riley R."/>
            <person name="Andreopoulos W."/>
            <person name="He G."/>
            <person name="Johnson J."/>
            <person name="Barry K.W."/>
            <person name="Grigoriev I.V."/>
            <person name="Nagy L."/>
            <person name="Hibbett D."/>
            <person name="Henrissat B."/>
            <person name="Matheny P.B."/>
            <person name="Labbe J."/>
            <person name="Martin F."/>
        </authorList>
    </citation>
    <scope>NUCLEOTIDE SEQUENCE</scope>
    <source>
        <strain evidence="1">FP105234-sp</strain>
    </source>
</reference>
<accession>A0ACB8S0G5</accession>
<evidence type="ECO:0000313" key="1">
    <source>
        <dbReference type="EMBL" id="KAI0049835.1"/>
    </source>
</evidence>
<name>A0ACB8S0G5_9AGAM</name>
<evidence type="ECO:0000313" key="2">
    <source>
        <dbReference type="Proteomes" id="UP000814033"/>
    </source>
</evidence>
<sequence length="151" mass="15845">MCAGLRGASSIGHGNCENLSRARAADISVSGGGAASPAHPAAYLLHAPGMPLRTRPFASHRTCCDMYNPRKISRKSSDSNHAALAVDASARCVSAVHWNVRTFLFFSFRAALLLFPVAVAEEDGVCGNGGDFQGQRVCAGDKGDKLKAVEL</sequence>
<dbReference type="EMBL" id="MU275868">
    <property type="protein sequence ID" value="KAI0049835.1"/>
    <property type="molecule type" value="Genomic_DNA"/>
</dbReference>